<proteinExistence type="predicted"/>
<sequence length="109" mass="11726">MVGGSKLQVEDEASNTCVIGKELNKSGNTNDFGTSRFLGESSLKSNENNVEIPGNNVISSGEGKLGLEQEKCIPDSLNDKEKCMAEIVTNGRIEDMAQEDFMVGLDNNP</sequence>
<evidence type="ECO:0000313" key="1">
    <source>
        <dbReference type="EMBL" id="KAK9003070.1"/>
    </source>
</evidence>
<dbReference type="EMBL" id="JBBPBN010000034">
    <property type="protein sequence ID" value="KAK9003070.1"/>
    <property type="molecule type" value="Genomic_DNA"/>
</dbReference>
<evidence type="ECO:0000313" key="2">
    <source>
        <dbReference type="Proteomes" id="UP001396334"/>
    </source>
</evidence>
<dbReference type="Proteomes" id="UP001396334">
    <property type="component" value="Unassembled WGS sequence"/>
</dbReference>
<comment type="caution">
    <text evidence="1">The sequence shown here is derived from an EMBL/GenBank/DDBJ whole genome shotgun (WGS) entry which is preliminary data.</text>
</comment>
<name>A0ABR2QQZ0_9ROSI</name>
<accession>A0ABR2QQZ0</accession>
<gene>
    <name evidence="1" type="ORF">V6N11_060641</name>
</gene>
<reference evidence="1 2" key="1">
    <citation type="journal article" date="2024" name="G3 (Bethesda)">
        <title>Genome assembly of Hibiscus sabdariffa L. provides insights into metabolisms of medicinal natural products.</title>
        <authorList>
            <person name="Kim T."/>
        </authorList>
    </citation>
    <scope>NUCLEOTIDE SEQUENCE [LARGE SCALE GENOMIC DNA]</scope>
    <source>
        <strain evidence="1">TK-2024</strain>
        <tissue evidence="1">Old leaves</tissue>
    </source>
</reference>
<protein>
    <submittedName>
        <fullName evidence="1">Uncharacterized protein</fullName>
    </submittedName>
</protein>
<keyword evidence="2" id="KW-1185">Reference proteome</keyword>
<organism evidence="1 2">
    <name type="scientific">Hibiscus sabdariffa</name>
    <name type="common">roselle</name>
    <dbReference type="NCBI Taxonomy" id="183260"/>
    <lineage>
        <taxon>Eukaryota</taxon>
        <taxon>Viridiplantae</taxon>
        <taxon>Streptophyta</taxon>
        <taxon>Embryophyta</taxon>
        <taxon>Tracheophyta</taxon>
        <taxon>Spermatophyta</taxon>
        <taxon>Magnoliopsida</taxon>
        <taxon>eudicotyledons</taxon>
        <taxon>Gunneridae</taxon>
        <taxon>Pentapetalae</taxon>
        <taxon>rosids</taxon>
        <taxon>malvids</taxon>
        <taxon>Malvales</taxon>
        <taxon>Malvaceae</taxon>
        <taxon>Malvoideae</taxon>
        <taxon>Hibiscus</taxon>
    </lineage>
</organism>